<dbReference type="Proteomes" id="UP000037939">
    <property type="component" value="Unassembled WGS sequence"/>
</dbReference>
<name>A0A0N0XMK0_9NEIS</name>
<keyword evidence="2" id="KW-1133">Transmembrane helix</keyword>
<dbReference type="STRING" id="857265.WG78_00845"/>
<evidence type="ECO:0000256" key="2">
    <source>
        <dbReference type="SAM" id="Phobius"/>
    </source>
</evidence>
<comment type="caution">
    <text evidence="3">The sequence shown here is derived from an EMBL/GenBank/DDBJ whole genome shotgun (WGS) entry which is preliminary data.</text>
</comment>
<evidence type="ECO:0000256" key="1">
    <source>
        <dbReference type="SAM" id="MobiDB-lite"/>
    </source>
</evidence>
<dbReference type="AlphaFoldDB" id="A0A0N0XMK0"/>
<feature type="transmembrane region" description="Helical" evidence="2">
    <location>
        <begin position="31"/>
        <end position="50"/>
    </location>
</feature>
<proteinExistence type="predicted"/>
<sequence length="59" mass="6440">MTNPRRENETTPAATANKMQPQSPATTPDHYLASGFGLLVAGLVTSALSWRQKRNNRSV</sequence>
<accession>A0A0N0XMK0</accession>
<dbReference type="EMBL" id="LAQT01000001">
    <property type="protein sequence ID" value="KPC55162.1"/>
    <property type="molecule type" value="Genomic_DNA"/>
</dbReference>
<evidence type="ECO:0000313" key="4">
    <source>
        <dbReference type="Proteomes" id="UP000037939"/>
    </source>
</evidence>
<evidence type="ECO:0000313" key="3">
    <source>
        <dbReference type="EMBL" id="KPC55162.1"/>
    </source>
</evidence>
<keyword evidence="2" id="KW-0812">Transmembrane</keyword>
<gene>
    <name evidence="3" type="ORF">WG78_00845</name>
</gene>
<feature type="region of interest" description="Disordered" evidence="1">
    <location>
        <begin position="1"/>
        <end position="28"/>
    </location>
</feature>
<feature type="compositionally biased region" description="Polar residues" evidence="1">
    <location>
        <begin position="10"/>
        <end position="26"/>
    </location>
</feature>
<reference evidence="3 4" key="1">
    <citation type="submission" date="2015-07" db="EMBL/GenBank/DDBJ databases">
        <title>Draft genome sequence of the Amantichitinum ursilacus IGB-41, a new chitin-degrading bacterium.</title>
        <authorList>
            <person name="Kirstahler P."/>
            <person name="Guenther M."/>
            <person name="Grumaz C."/>
            <person name="Rupp S."/>
            <person name="Zibek S."/>
            <person name="Sohn K."/>
        </authorList>
    </citation>
    <scope>NUCLEOTIDE SEQUENCE [LARGE SCALE GENOMIC DNA]</scope>
    <source>
        <strain evidence="3 4">IGB-41</strain>
    </source>
</reference>
<organism evidence="3 4">
    <name type="scientific">Amantichitinum ursilacus</name>
    <dbReference type="NCBI Taxonomy" id="857265"/>
    <lineage>
        <taxon>Bacteria</taxon>
        <taxon>Pseudomonadati</taxon>
        <taxon>Pseudomonadota</taxon>
        <taxon>Betaproteobacteria</taxon>
        <taxon>Neisseriales</taxon>
        <taxon>Chitinibacteraceae</taxon>
        <taxon>Amantichitinum</taxon>
    </lineage>
</organism>
<keyword evidence="2" id="KW-0472">Membrane</keyword>
<keyword evidence="4" id="KW-1185">Reference proteome</keyword>
<protein>
    <submittedName>
        <fullName evidence="3">Uncharacterized protein</fullName>
    </submittedName>
</protein>